<dbReference type="InterPro" id="IPR017853">
    <property type="entry name" value="GH"/>
</dbReference>
<dbReference type="Gene3D" id="3.10.50.10">
    <property type="match status" value="1"/>
</dbReference>
<dbReference type="Gene3D" id="3.20.20.80">
    <property type="entry name" value="Glycosidases"/>
    <property type="match status" value="1"/>
</dbReference>
<keyword evidence="7" id="KW-1185">Reference proteome</keyword>
<dbReference type="Pfam" id="PF00704">
    <property type="entry name" value="Glyco_hydro_18"/>
    <property type="match status" value="1"/>
</dbReference>
<dbReference type="AlphaFoldDB" id="A0A7T5EHA6"/>
<evidence type="ECO:0000259" key="3">
    <source>
        <dbReference type="PROSITE" id="PS51910"/>
    </source>
</evidence>
<dbReference type="SUPFAM" id="SSF51445">
    <property type="entry name" value="(Trans)glycosidases"/>
    <property type="match status" value="1"/>
</dbReference>
<dbReference type="EMBL" id="CP073708">
    <property type="protein sequence ID" value="QUO39681.1"/>
    <property type="molecule type" value="Genomic_DNA"/>
</dbReference>
<dbReference type="GO" id="GO:0008061">
    <property type="term" value="F:chitin binding"/>
    <property type="evidence" value="ECO:0007669"/>
    <property type="project" value="InterPro"/>
</dbReference>
<dbReference type="InterPro" id="IPR001119">
    <property type="entry name" value="SLH_dom"/>
</dbReference>
<evidence type="ECO:0000256" key="1">
    <source>
        <dbReference type="SAM" id="SignalP"/>
    </source>
</evidence>
<evidence type="ECO:0000313" key="6">
    <source>
        <dbReference type="Proteomes" id="UP000595847"/>
    </source>
</evidence>
<dbReference type="SMART" id="SM00636">
    <property type="entry name" value="Glyco_18"/>
    <property type="match status" value="1"/>
</dbReference>
<reference evidence="5" key="2">
    <citation type="submission" date="2021-04" db="EMBL/GenBank/DDBJ databases">
        <title>Brevibacillus composti FJAT-54423, complete genome.</title>
        <authorList>
            <person name="Tang R."/>
        </authorList>
    </citation>
    <scope>NUCLEOTIDE SEQUENCE</scope>
    <source>
        <strain evidence="5">FJAT-54424</strain>
    </source>
</reference>
<dbReference type="PANTHER" id="PTHR46066">
    <property type="entry name" value="CHITINASE DOMAIN-CONTAINING PROTEIN 1 FAMILY MEMBER"/>
    <property type="match status" value="1"/>
</dbReference>
<proteinExistence type="predicted"/>
<feature type="domain" description="GH18" evidence="3">
    <location>
        <begin position="217"/>
        <end position="525"/>
    </location>
</feature>
<dbReference type="EMBL" id="CP066308">
    <property type="protein sequence ID" value="QQE72604.1"/>
    <property type="molecule type" value="Genomic_DNA"/>
</dbReference>
<dbReference type="RefSeq" id="WP_198826237.1">
    <property type="nucleotide sequence ID" value="NZ_CP066308.1"/>
</dbReference>
<dbReference type="GO" id="GO:0005975">
    <property type="term" value="P:carbohydrate metabolic process"/>
    <property type="evidence" value="ECO:0007669"/>
    <property type="project" value="InterPro"/>
</dbReference>
<dbReference type="PROSITE" id="PS51910">
    <property type="entry name" value="GH18_2"/>
    <property type="match status" value="1"/>
</dbReference>
<feature type="domain" description="SLH" evidence="2">
    <location>
        <begin position="91"/>
        <end position="154"/>
    </location>
</feature>
<dbReference type="Pfam" id="PF00395">
    <property type="entry name" value="SLH"/>
    <property type="match status" value="3"/>
</dbReference>
<dbReference type="InterPro" id="IPR001223">
    <property type="entry name" value="Glyco_hydro18_cat"/>
</dbReference>
<evidence type="ECO:0000259" key="2">
    <source>
        <dbReference type="PROSITE" id="PS51272"/>
    </source>
</evidence>
<evidence type="ECO:0000313" key="7">
    <source>
        <dbReference type="Proteomes" id="UP000677234"/>
    </source>
</evidence>
<sequence>MKKQHPIMLTFFLWASSLLCLTVGVSSSDAKTASLKDIADSYARAEIQSLYQAGIVLGDADGYYHPKQPVTRAEFVAMLTRTWGLLPVKSQYPAYVDVPKSSWAYGPVQAAVSLGIANGTTATTFSPNRTISRQEAAALLIRALQDEPAQPHSLPLHDARDVAGWARPYVHEVIRQKILVGYQGYFRPNAALSREETAVILSRLKTKAGQGASAKQPIILGWQYQTSTQEFIDLIKDSPVNTLSPRWYYLQADGSVSDHTDAAIVRWAHQNGRKVWALFGNRFDAKATHEMLTSPAKRAAVIAQLEEFSVKYQWDGVNVDFENIKPEDRYSFTLFVKELTAALHKKGLKVSVDVPPDSQSDWSAPYDYVQLGKIADYIVLMGYEEHWSGGPAAGSVSSVPWLVKASDHLLSLVPPQKFITGLPLYTRDWYRENGTLLSRDLLILESYRLLAQTKPTLKWDPAVSQYKAVYAKNGITHSLWLEESRSIGAKLRASMDQPIAGFAFWYVGEPLPDVWNVISNAWTLHKWKMRGTSS</sequence>
<protein>
    <submittedName>
        <fullName evidence="4">S-layer homology domain-containing protein</fullName>
    </submittedName>
</protein>
<feature type="domain" description="SLH" evidence="2">
    <location>
        <begin position="155"/>
        <end position="215"/>
    </location>
</feature>
<dbReference type="Proteomes" id="UP000677234">
    <property type="component" value="Chromosome"/>
</dbReference>
<name>A0A7T5EHA6_9BACL</name>
<feature type="domain" description="SLH" evidence="2">
    <location>
        <begin position="30"/>
        <end position="90"/>
    </location>
</feature>
<gene>
    <name evidence="4" type="ORF">JD108_11510</name>
    <name evidence="5" type="ORF">KDJ56_11455</name>
</gene>
<dbReference type="InterPro" id="IPR029070">
    <property type="entry name" value="Chitinase_insertion_sf"/>
</dbReference>
<feature type="chain" id="PRO_5032801604" evidence="1">
    <location>
        <begin position="31"/>
        <end position="534"/>
    </location>
</feature>
<feature type="signal peptide" evidence="1">
    <location>
        <begin position="1"/>
        <end position="30"/>
    </location>
</feature>
<dbReference type="KEGG" id="bcop:JD108_11510"/>
<dbReference type="PANTHER" id="PTHR46066:SF2">
    <property type="entry name" value="CHITINASE DOMAIN-CONTAINING PROTEIN 1"/>
    <property type="match status" value="1"/>
</dbReference>
<dbReference type="Proteomes" id="UP000595847">
    <property type="component" value="Chromosome"/>
</dbReference>
<organism evidence="4 6">
    <name type="scientific">Brevibacillus composti</name>
    <dbReference type="NCBI Taxonomy" id="2796470"/>
    <lineage>
        <taxon>Bacteria</taxon>
        <taxon>Bacillati</taxon>
        <taxon>Bacillota</taxon>
        <taxon>Bacilli</taxon>
        <taxon>Bacillales</taxon>
        <taxon>Paenibacillaceae</taxon>
        <taxon>Brevibacillus</taxon>
    </lineage>
</organism>
<dbReference type="InterPro" id="IPR011583">
    <property type="entry name" value="Chitinase_II/V-like_cat"/>
</dbReference>
<evidence type="ECO:0000313" key="5">
    <source>
        <dbReference type="EMBL" id="QUO39681.1"/>
    </source>
</evidence>
<keyword evidence="1" id="KW-0732">Signal</keyword>
<reference evidence="4 6" key="1">
    <citation type="submission" date="2020-12" db="EMBL/GenBank/DDBJ databases">
        <title>strain FJAT-54423T represents a novel species of the genus Brevibacillus.</title>
        <authorList>
            <person name="Tang R."/>
        </authorList>
    </citation>
    <scope>NUCLEOTIDE SEQUENCE [LARGE SCALE GENOMIC DNA]</scope>
    <source>
        <strain evidence="4 6">FJAT-54423</strain>
    </source>
</reference>
<evidence type="ECO:0000313" key="4">
    <source>
        <dbReference type="EMBL" id="QQE72604.1"/>
    </source>
</evidence>
<accession>A0A7T5EHA6</accession>
<dbReference type="PROSITE" id="PS51272">
    <property type="entry name" value="SLH"/>
    <property type="match status" value="3"/>
</dbReference>